<dbReference type="EMBL" id="MVBK01000026">
    <property type="protein sequence ID" value="OOG26795.1"/>
    <property type="molecule type" value="Genomic_DNA"/>
</dbReference>
<reference evidence="3 4" key="1">
    <citation type="submission" date="2017-02" db="EMBL/GenBank/DDBJ databases">
        <title>Genomic diversity within the haloalkaliphilic genus Thioalkalivibrio.</title>
        <authorList>
            <person name="Ahn A.-C."/>
            <person name="Meier-Kolthoff J."/>
            <person name="Overmars L."/>
            <person name="Richter M."/>
            <person name="Woyke T."/>
            <person name="Sorokin D.Y."/>
            <person name="Muyzer G."/>
        </authorList>
    </citation>
    <scope>NUCLEOTIDE SEQUENCE [LARGE SCALE GENOMIC DNA]</scope>
    <source>
        <strain evidence="3 4">ALJD</strain>
    </source>
</reference>
<evidence type="ECO:0000259" key="2">
    <source>
        <dbReference type="Pfam" id="PF20419"/>
    </source>
</evidence>
<sequence>MELRIMDPAVGADEYETWRVQSCYTGTGQAQGCSGWLSLVDAEDHYPWLLSATNAFHLGPSGVGMDVLLVDQNDRMIDYVSVGGFEDQRPGDCAPSFDDHHPLTNSHFIARLPDGTGEWSTQGPGGSGESTPGDTNDGEPPFPGPHHIRLIHGDTGLTCASEPVLVRACADASCATLHSGSVTVALGTSPEGGVWAPNPVPVNGETTVHLRYIAGGVVTLLAEATSPAATNPTQCGNSGDETSCQMVFADVGVLLDGIGDDGFPKSDVPGQIAGKPSDTGYNAATQRVRVVRTDDETGACVAGLQDTLLTAQFSYLVPVATDGLADNTLSIQAATTATLTSSGAPESVNLEFGSDGSAPFSFQSMDAGRYALRVDLDIPVFDESDDPTGDVIPSHDTSNAFVVRPLAVYVEADGNPAAEDHEGPVFERAGVEFGLEFRSLRWQPGLDNDLDGRWDACVSPGPGLADPGGYARVPAWDIGEPGPVLVQPSGGSNPGLDYQAGVEFGAGAAQTSATASFGEVGIIRFETDAGFHGEAVDVCSSSIGRFTPDHFDVTLVDTPSFAPACDGTFTYMSQWFEYDTMPEVHISARNADGQVTRNYDGDWWRLPDIDPLYEHAGDPDPLPDDIVLTEDATHDAIDCSAGGCEGEVTVGFGGQFTYDRDGDPVNPINGAVRVSFDVEDGDGIAYAGNPFEFSVDFEDGNDEQRWGRLEMQNAHGPELLPRTVPMVTTYFLDGTFRLNTEDNCTLVNAGDVDLDIQLSGGTTSADVFNTPASAGRLDIELSAPGAGNTGYVDVTPDISTSNGADLPWLEFDWDNDGTPRGPEARATFGVYGGNERHIYIRELP</sequence>
<feature type="region of interest" description="Disordered" evidence="1">
    <location>
        <begin position="112"/>
        <end position="145"/>
    </location>
</feature>
<protein>
    <recommendedName>
        <fullName evidence="2">DUF6701 domain-containing protein</fullName>
    </recommendedName>
</protein>
<comment type="caution">
    <text evidence="3">The sequence shown here is derived from an EMBL/GenBank/DDBJ whole genome shotgun (WGS) entry which is preliminary data.</text>
</comment>
<dbReference type="STRING" id="108003.B1C78_04605"/>
<accession>A0A1V3NNX6</accession>
<organism evidence="3 4">
    <name type="scientific">Thioalkalivibrio denitrificans</name>
    <dbReference type="NCBI Taxonomy" id="108003"/>
    <lineage>
        <taxon>Bacteria</taxon>
        <taxon>Pseudomonadati</taxon>
        <taxon>Pseudomonadota</taxon>
        <taxon>Gammaproteobacteria</taxon>
        <taxon>Chromatiales</taxon>
        <taxon>Ectothiorhodospiraceae</taxon>
        <taxon>Thioalkalivibrio</taxon>
    </lineage>
</organism>
<evidence type="ECO:0000256" key="1">
    <source>
        <dbReference type="SAM" id="MobiDB-lite"/>
    </source>
</evidence>
<dbReference type="Proteomes" id="UP000189462">
    <property type="component" value="Unassembled WGS sequence"/>
</dbReference>
<dbReference type="InterPro" id="IPR046524">
    <property type="entry name" value="DUF6701"/>
</dbReference>
<dbReference type="Pfam" id="PF20419">
    <property type="entry name" value="DUF6701"/>
    <property type="match status" value="1"/>
</dbReference>
<proteinExistence type="predicted"/>
<keyword evidence="4" id="KW-1185">Reference proteome</keyword>
<gene>
    <name evidence="3" type="ORF">B1C78_04605</name>
</gene>
<evidence type="ECO:0000313" key="4">
    <source>
        <dbReference type="Proteomes" id="UP000189462"/>
    </source>
</evidence>
<name>A0A1V3NNX6_9GAMM</name>
<evidence type="ECO:0000313" key="3">
    <source>
        <dbReference type="EMBL" id="OOG26795.1"/>
    </source>
</evidence>
<dbReference type="AlphaFoldDB" id="A0A1V3NNX6"/>
<feature type="domain" description="DUF6701" evidence="2">
    <location>
        <begin position="231"/>
        <end position="842"/>
    </location>
</feature>